<proteinExistence type="predicted"/>
<dbReference type="EMBL" id="CAXIPU020000924">
    <property type="protein sequence ID" value="CAL1672764.1"/>
    <property type="molecule type" value="Genomic_DNA"/>
</dbReference>
<protein>
    <submittedName>
        <fullName evidence="1">Uncharacterized protein</fullName>
    </submittedName>
</protein>
<dbReference type="AlphaFoldDB" id="A0AAV2MZJ3"/>
<evidence type="ECO:0000313" key="2">
    <source>
        <dbReference type="Proteomes" id="UP001497644"/>
    </source>
</evidence>
<evidence type="ECO:0000313" key="1">
    <source>
        <dbReference type="EMBL" id="CAL1672764.1"/>
    </source>
</evidence>
<accession>A0AAV2MZJ3</accession>
<name>A0AAV2MZJ3_9HYME</name>
<comment type="caution">
    <text evidence="1">The sequence shown here is derived from an EMBL/GenBank/DDBJ whole genome shotgun (WGS) entry which is preliminary data.</text>
</comment>
<gene>
    <name evidence="1" type="ORF">LPLAT_LOCUS11727</name>
</gene>
<sequence length="85" mass="9435">MSWYGALGPAEGDLVSAASLADWITRRVRNACDVSTPRLGAPRDRPGVYWWNDTIAACRKASISARRQLTRCKSTDAEILAKKQR</sequence>
<organism evidence="1 2">
    <name type="scientific">Lasius platythorax</name>
    <dbReference type="NCBI Taxonomy" id="488582"/>
    <lineage>
        <taxon>Eukaryota</taxon>
        <taxon>Metazoa</taxon>
        <taxon>Ecdysozoa</taxon>
        <taxon>Arthropoda</taxon>
        <taxon>Hexapoda</taxon>
        <taxon>Insecta</taxon>
        <taxon>Pterygota</taxon>
        <taxon>Neoptera</taxon>
        <taxon>Endopterygota</taxon>
        <taxon>Hymenoptera</taxon>
        <taxon>Apocrita</taxon>
        <taxon>Aculeata</taxon>
        <taxon>Formicoidea</taxon>
        <taxon>Formicidae</taxon>
        <taxon>Formicinae</taxon>
        <taxon>Lasius</taxon>
        <taxon>Lasius</taxon>
    </lineage>
</organism>
<reference evidence="1" key="1">
    <citation type="submission" date="2024-04" db="EMBL/GenBank/DDBJ databases">
        <authorList>
            <consortium name="Molecular Ecology Group"/>
        </authorList>
    </citation>
    <scope>NUCLEOTIDE SEQUENCE</scope>
</reference>
<dbReference type="Proteomes" id="UP001497644">
    <property type="component" value="Unassembled WGS sequence"/>
</dbReference>
<keyword evidence="2" id="KW-1185">Reference proteome</keyword>